<gene>
    <name evidence="1" type="ORF">DFR58_12921</name>
</gene>
<dbReference type="AlphaFoldDB" id="A0A369AM14"/>
<dbReference type="EMBL" id="QPJT01000029">
    <property type="protein sequence ID" value="RCX10429.1"/>
    <property type="molecule type" value="Genomic_DNA"/>
</dbReference>
<dbReference type="Proteomes" id="UP000253034">
    <property type="component" value="Unassembled WGS sequence"/>
</dbReference>
<dbReference type="OrthoDB" id="4931488at2"/>
<reference evidence="1 2" key="1">
    <citation type="submission" date="2018-07" db="EMBL/GenBank/DDBJ databases">
        <title>Genomic Encyclopedia of Type Strains, Phase IV (KMG-IV): sequencing the most valuable type-strain genomes for metagenomic binning, comparative biology and taxonomic classification.</title>
        <authorList>
            <person name="Goeker M."/>
        </authorList>
    </citation>
    <scope>NUCLEOTIDE SEQUENCE [LARGE SCALE GENOMIC DNA]</scope>
    <source>
        <strain evidence="1 2">DSM 27016</strain>
    </source>
</reference>
<comment type="caution">
    <text evidence="1">The sequence shown here is derived from an EMBL/GenBank/DDBJ whole genome shotgun (WGS) entry which is preliminary data.</text>
</comment>
<protein>
    <submittedName>
        <fullName evidence="1">Uncharacterized protein</fullName>
    </submittedName>
</protein>
<evidence type="ECO:0000313" key="1">
    <source>
        <dbReference type="EMBL" id="RCX10429.1"/>
    </source>
</evidence>
<name>A0A369AM14_9FIRM</name>
<accession>A0A369AM14</accession>
<keyword evidence="2" id="KW-1185">Reference proteome</keyword>
<evidence type="ECO:0000313" key="2">
    <source>
        <dbReference type="Proteomes" id="UP000253034"/>
    </source>
</evidence>
<proteinExistence type="predicted"/>
<organism evidence="1 2">
    <name type="scientific">Anaerobacterium chartisolvens</name>
    <dbReference type="NCBI Taxonomy" id="1297424"/>
    <lineage>
        <taxon>Bacteria</taxon>
        <taxon>Bacillati</taxon>
        <taxon>Bacillota</taxon>
        <taxon>Clostridia</taxon>
        <taxon>Eubacteriales</taxon>
        <taxon>Oscillospiraceae</taxon>
        <taxon>Anaerobacterium</taxon>
    </lineage>
</organism>
<sequence>MELELFQTTVKEYKRFTQQLPINYSNAVLSDFLDSIYVAAQTRLMLLRKYTRKGRGNLYLTNIVTEAIRRFPGHSDYLSEFQARFQQSCDQSLNHSLADGTERTLDESIDDTMYGLHLHADEERIYRIAQDNELLRLFCVVTFVKEIEALVIELSDFFEVNGVTCIEKAHHFRAPVIHLESQDSDAKNITGSPFWCNLIGSDITEESTATIFTTLLEQYTFEEKQLWATACAFTQLLAQEQFSYDEMKRLVFEPNIYDWGDFSKAVAYYKAIPSPGMSSVIRYNQQRDTAYIHIYPRVEKGFIVDSPQITSDVYMITLVKDQRVGEWRVFAFGGRVDPFIRD</sequence>
<dbReference type="RefSeq" id="WP_114299465.1">
    <property type="nucleotide sequence ID" value="NZ_QPJT01000029.1"/>
</dbReference>